<evidence type="ECO:0000259" key="2">
    <source>
        <dbReference type="Pfam" id="PF13478"/>
    </source>
</evidence>
<dbReference type="PANTHER" id="PTHR30388:SF6">
    <property type="entry name" value="XANTHINE DEHYDROGENASE SUBUNIT A-RELATED"/>
    <property type="match status" value="1"/>
</dbReference>
<evidence type="ECO:0000313" key="3">
    <source>
        <dbReference type="EMBL" id="MTV30902.1"/>
    </source>
</evidence>
<feature type="domain" description="XdhC Rossmann" evidence="2">
    <location>
        <begin position="98"/>
        <end position="232"/>
    </location>
</feature>
<reference evidence="3 4" key="1">
    <citation type="submission" date="2019-11" db="EMBL/GenBank/DDBJ databases">
        <title>Whole-genome sequence of a Rhodoblastus acidophilus DSM 142.</title>
        <authorList>
            <person name="Kyndt J.A."/>
            <person name="Meyer T.E."/>
        </authorList>
    </citation>
    <scope>NUCLEOTIDE SEQUENCE [LARGE SCALE GENOMIC DNA]</scope>
    <source>
        <strain evidence="3 4">DSM 142</strain>
    </source>
</reference>
<dbReference type="InterPro" id="IPR003777">
    <property type="entry name" value="XdhC_CoxI"/>
</dbReference>
<sequence>MGAPKDILDLVGAVTSDAEAVAVATVVRSVRARAAPAGARAVIAADGFTGWLTGAAAREAFRTAKKTLEDGRPRLLRTRMKTGAVDLLVEPLLPRPTLVISGATPVAVALADLARRLGFFVTVCASANSHAGFAEADRLVNGFRPPDDLCGDLYLVVAIQGEGEAAALSAMARLPARYLAVVGPRRRLAALKRSLARAGVAPPVLDTIRSPAGLDIGAVTPEEIALSIVADMVATRRRGQRLPSK</sequence>
<dbReference type="OrthoDB" id="5242066at2"/>
<gene>
    <name evidence="3" type="ORF">GJ654_07835</name>
</gene>
<evidence type="ECO:0000313" key="4">
    <source>
        <dbReference type="Proteomes" id="UP000439113"/>
    </source>
</evidence>
<name>A0A6N8DK13_RHOAC</name>
<comment type="caution">
    <text evidence="3">The sequence shown here is derived from an EMBL/GenBank/DDBJ whole genome shotgun (WGS) entry which is preliminary data.</text>
</comment>
<dbReference type="Proteomes" id="UP000439113">
    <property type="component" value="Unassembled WGS sequence"/>
</dbReference>
<dbReference type="Gene3D" id="3.40.50.720">
    <property type="entry name" value="NAD(P)-binding Rossmann-like Domain"/>
    <property type="match status" value="1"/>
</dbReference>
<accession>A0A6N8DK13</accession>
<dbReference type="InterPro" id="IPR027051">
    <property type="entry name" value="XdhC_Rossmann_dom"/>
</dbReference>
<dbReference type="AlphaFoldDB" id="A0A6N8DK13"/>
<dbReference type="Pfam" id="PF02625">
    <property type="entry name" value="XdhC_CoxI"/>
    <property type="match status" value="1"/>
</dbReference>
<dbReference type="EMBL" id="WNKS01000005">
    <property type="protein sequence ID" value="MTV30902.1"/>
    <property type="molecule type" value="Genomic_DNA"/>
</dbReference>
<proteinExistence type="predicted"/>
<dbReference type="PANTHER" id="PTHR30388">
    <property type="entry name" value="ALDEHYDE OXIDOREDUCTASE MOLYBDENUM COFACTOR ASSEMBLY PROTEIN"/>
    <property type="match status" value="1"/>
</dbReference>
<dbReference type="Pfam" id="PF13478">
    <property type="entry name" value="XdhC_C"/>
    <property type="match status" value="1"/>
</dbReference>
<dbReference type="InterPro" id="IPR052698">
    <property type="entry name" value="MoCofactor_Util/Proc"/>
</dbReference>
<feature type="domain" description="XdhC- CoxI" evidence="1">
    <location>
        <begin position="18"/>
        <end position="77"/>
    </location>
</feature>
<dbReference type="RefSeq" id="WP_155445595.1">
    <property type="nucleotide sequence ID" value="NZ_JAOQNR010000004.1"/>
</dbReference>
<protein>
    <submittedName>
        <fullName evidence="3">XdhC /CoxI family-like protein</fullName>
    </submittedName>
</protein>
<evidence type="ECO:0000259" key="1">
    <source>
        <dbReference type="Pfam" id="PF02625"/>
    </source>
</evidence>
<organism evidence="3 4">
    <name type="scientific">Rhodoblastus acidophilus</name>
    <name type="common">Rhodopseudomonas acidophila</name>
    <dbReference type="NCBI Taxonomy" id="1074"/>
    <lineage>
        <taxon>Bacteria</taxon>
        <taxon>Pseudomonadati</taxon>
        <taxon>Pseudomonadota</taxon>
        <taxon>Alphaproteobacteria</taxon>
        <taxon>Hyphomicrobiales</taxon>
        <taxon>Rhodoblastaceae</taxon>
        <taxon>Rhodoblastus</taxon>
    </lineage>
</organism>